<dbReference type="Gene3D" id="2.40.30.10">
    <property type="entry name" value="Translation factors"/>
    <property type="match status" value="1"/>
</dbReference>
<feature type="domain" description="Tr-type G" evidence="9">
    <location>
        <begin position="1"/>
        <end position="172"/>
    </location>
</feature>
<name>A0A0F9VKV1_9ZZZZ</name>
<dbReference type="SUPFAM" id="SSF46785">
    <property type="entry name" value="Winged helix' DNA-binding domain"/>
    <property type="match status" value="2"/>
</dbReference>
<dbReference type="InterPro" id="IPR005225">
    <property type="entry name" value="Small_GTP-bd"/>
</dbReference>
<dbReference type="PANTHER" id="PTHR43721">
    <property type="entry name" value="ELONGATION FACTOR TU-RELATED"/>
    <property type="match status" value="1"/>
</dbReference>
<dbReference type="EMBL" id="LAZR01000040">
    <property type="protein sequence ID" value="KKO00488.1"/>
    <property type="molecule type" value="Genomic_DNA"/>
</dbReference>
<gene>
    <name evidence="10" type="ORF">LCGC14_0125790</name>
</gene>
<dbReference type="GO" id="GO:0005829">
    <property type="term" value="C:cytosol"/>
    <property type="evidence" value="ECO:0007669"/>
    <property type="project" value="TreeGrafter"/>
</dbReference>
<dbReference type="InterPro" id="IPR036390">
    <property type="entry name" value="WH_DNA-bd_sf"/>
</dbReference>
<evidence type="ECO:0000256" key="2">
    <source>
        <dbReference type="ARBA" id="ARBA00015953"/>
    </source>
</evidence>
<keyword evidence="4" id="KW-0547">Nucleotide-binding</keyword>
<sequence length="624" mass="68182">MLIATAGHVDHGKTALIKALTGQVTDQTPEEKRRGMSIELGYAYLVSPSGRRADLIDVPGHAKFMRTLIAGISRVETVLLVIAADDGPMPQTLEHIALVQLLGIRQVALVVSKCDRVDEDRYRAVASQGLALLAEAGLNDIPAFTVSSLTGAGMESLQSWLHQVVDDRTPPSSDSEPRFSIDRHFQQPGAGLILTGTVLNGQIRVGDALCLSERGQPIRVRHIQIHGEPANQAIAGQRCALNVAGEIEPDAVMRGSLLLPKRCWQPTQRVDSAVSLIASVRGKVQLHIGNATVGARLVPLKGLLPDNDDLYGQWVLDQPICCQQGERFVIRDPAARALLGAGRVVDPFAPQRGRQQAARLAVLAAMDSGSAADTLQALLDLLPDGVDLARWALVHNLAQHQQETILGQLGNRAHRYNNWMIWQTRLDRMCGQLCETLETHHQEHPEQPGPTLPQMARSLGCNLYSKLLSRALRQLLTEGTLHQSGPCLHLPAHKPTPDPHSLAFLEQVSDIFHACAPRPPVIGEIMQRLQIERDALIAELDNLSRLNLLVFVSRNRYLLPESVGALYRVLCDTASGDGTINTATFRDRSGIGRNHSVAVLEYFDRAGFTRLRLGQRWLCAPAAP</sequence>
<keyword evidence="5" id="KW-0648">Protein biosynthesis</keyword>
<evidence type="ECO:0000256" key="6">
    <source>
        <dbReference type="ARBA" id="ARBA00023134"/>
    </source>
</evidence>
<dbReference type="InterPro" id="IPR004161">
    <property type="entry name" value="EFTu-like_2"/>
</dbReference>
<dbReference type="InterPro" id="IPR036388">
    <property type="entry name" value="WH-like_DNA-bd_sf"/>
</dbReference>
<dbReference type="Pfam" id="PF03144">
    <property type="entry name" value="GTP_EFTU_D2"/>
    <property type="match status" value="1"/>
</dbReference>
<protein>
    <recommendedName>
        <fullName evidence="2">Selenocysteine-specific elongation factor</fullName>
    </recommendedName>
    <alternativeName>
        <fullName evidence="8">SelB translation factor</fullName>
    </alternativeName>
</protein>
<dbReference type="Gene3D" id="1.10.10.10">
    <property type="entry name" value="Winged helix-like DNA-binding domain superfamily/Winged helix DNA-binding domain"/>
    <property type="match status" value="1"/>
</dbReference>
<dbReference type="GO" id="GO:0003924">
    <property type="term" value="F:GTPase activity"/>
    <property type="evidence" value="ECO:0007669"/>
    <property type="project" value="InterPro"/>
</dbReference>
<evidence type="ECO:0000256" key="7">
    <source>
        <dbReference type="ARBA" id="ARBA00025526"/>
    </source>
</evidence>
<dbReference type="PRINTS" id="PR00315">
    <property type="entry name" value="ELONGATNFCT"/>
</dbReference>
<evidence type="ECO:0000256" key="5">
    <source>
        <dbReference type="ARBA" id="ARBA00022917"/>
    </source>
</evidence>
<keyword evidence="6" id="KW-0342">GTP-binding</keyword>
<dbReference type="InterPro" id="IPR031157">
    <property type="entry name" value="G_TR_CS"/>
</dbReference>
<dbReference type="PANTHER" id="PTHR43721:SF22">
    <property type="entry name" value="ELONGATION FACTOR TU, MITOCHONDRIAL"/>
    <property type="match status" value="1"/>
</dbReference>
<comment type="function">
    <text evidence="7">Translation factor necessary for the incorporation of selenocysteine into proteins. It probably replaces EF-Tu for the insertion of selenocysteine directed by the UGA codon. SelB binds GTP and GDP.</text>
</comment>
<dbReference type="Pfam" id="PF00009">
    <property type="entry name" value="GTP_EFTU"/>
    <property type="match status" value="1"/>
</dbReference>
<dbReference type="InterPro" id="IPR009000">
    <property type="entry name" value="Transl_B-barrel_sf"/>
</dbReference>
<dbReference type="InterPro" id="IPR027417">
    <property type="entry name" value="P-loop_NTPase"/>
</dbReference>
<dbReference type="InterPro" id="IPR015190">
    <property type="entry name" value="Elong_fac_SelB-wing-hlx_typ-2"/>
</dbReference>
<dbReference type="PROSITE" id="PS51722">
    <property type="entry name" value="G_TR_2"/>
    <property type="match status" value="1"/>
</dbReference>
<dbReference type="InterPro" id="IPR015191">
    <property type="entry name" value="SelB_WHD4"/>
</dbReference>
<dbReference type="PROSITE" id="PS00301">
    <property type="entry name" value="G_TR_1"/>
    <property type="match status" value="1"/>
</dbReference>
<dbReference type="GO" id="GO:0005525">
    <property type="term" value="F:GTP binding"/>
    <property type="evidence" value="ECO:0007669"/>
    <property type="project" value="UniProtKB-KW"/>
</dbReference>
<evidence type="ECO:0000313" key="10">
    <source>
        <dbReference type="EMBL" id="KKO00488.1"/>
    </source>
</evidence>
<proteinExistence type="predicted"/>
<evidence type="ECO:0000256" key="4">
    <source>
        <dbReference type="ARBA" id="ARBA00022741"/>
    </source>
</evidence>
<organism evidence="10">
    <name type="scientific">marine sediment metagenome</name>
    <dbReference type="NCBI Taxonomy" id="412755"/>
    <lineage>
        <taxon>unclassified sequences</taxon>
        <taxon>metagenomes</taxon>
        <taxon>ecological metagenomes</taxon>
    </lineage>
</organism>
<dbReference type="NCBIfam" id="TIGR00231">
    <property type="entry name" value="small_GTP"/>
    <property type="match status" value="1"/>
</dbReference>
<dbReference type="NCBIfam" id="TIGR00475">
    <property type="entry name" value="selB"/>
    <property type="match status" value="1"/>
</dbReference>
<dbReference type="GO" id="GO:0003746">
    <property type="term" value="F:translation elongation factor activity"/>
    <property type="evidence" value="ECO:0007669"/>
    <property type="project" value="InterPro"/>
</dbReference>
<dbReference type="InterPro" id="IPR000795">
    <property type="entry name" value="T_Tr_GTP-bd_dom"/>
</dbReference>
<evidence type="ECO:0000256" key="1">
    <source>
        <dbReference type="ARBA" id="ARBA00004496"/>
    </source>
</evidence>
<dbReference type="SUPFAM" id="SSF50447">
    <property type="entry name" value="Translation proteins"/>
    <property type="match status" value="1"/>
</dbReference>
<dbReference type="InterPro" id="IPR050055">
    <property type="entry name" value="EF-Tu_GTPase"/>
</dbReference>
<dbReference type="GO" id="GO:0001514">
    <property type="term" value="P:selenocysteine incorporation"/>
    <property type="evidence" value="ECO:0007669"/>
    <property type="project" value="InterPro"/>
</dbReference>
<dbReference type="CDD" id="cd04171">
    <property type="entry name" value="SelB"/>
    <property type="match status" value="1"/>
</dbReference>
<dbReference type="InterPro" id="IPR009001">
    <property type="entry name" value="Transl_elong_EF1A/Init_IF2_C"/>
</dbReference>
<comment type="caution">
    <text evidence="10">The sequence shown here is derived from an EMBL/GenBank/DDBJ whole genome shotgun (WGS) entry which is preliminary data.</text>
</comment>
<dbReference type="SUPFAM" id="SSF52540">
    <property type="entry name" value="P-loop containing nucleoside triphosphate hydrolases"/>
    <property type="match status" value="1"/>
</dbReference>
<dbReference type="InterPro" id="IPR004535">
    <property type="entry name" value="Transl_elong_SelB"/>
</dbReference>
<dbReference type="GO" id="GO:0003723">
    <property type="term" value="F:RNA binding"/>
    <property type="evidence" value="ECO:0007669"/>
    <property type="project" value="InterPro"/>
</dbReference>
<evidence type="ECO:0000256" key="8">
    <source>
        <dbReference type="ARBA" id="ARBA00031615"/>
    </source>
</evidence>
<dbReference type="SUPFAM" id="SSF50465">
    <property type="entry name" value="EF-Tu/eEF-1alpha/eIF2-gamma C-terminal domain"/>
    <property type="match status" value="1"/>
</dbReference>
<evidence type="ECO:0000259" key="9">
    <source>
        <dbReference type="PROSITE" id="PS51722"/>
    </source>
</evidence>
<evidence type="ECO:0000256" key="3">
    <source>
        <dbReference type="ARBA" id="ARBA00022490"/>
    </source>
</evidence>
<keyword evidence="3" id="KW-0963">Cytoplasm</keyword>
<dbReference type="Pfam" id="PF25461">
    <property type="entry name" value="Beta-barrel_SelB"/>
    <property type="match status" value="1"/>
</dbReference>
<comment type="subcellular location">
    <subcellularLocation>
        <location evidence="1">Cytoplasm</location>
    </subcellularLocation>
</comment>
<dbReference type="Gene3D" id="3.40.50.300">
    <property type="entry name" value="P-loop containing nucleotide triphosphate hydrolases"/>
    <property type="match status" value="1"/>
</dbReference>
<dbReference type="InterPro" id="IPR057335">
    <property type="entry name" value="Beta-barrel_SelB"/>
</dbReference>
<reference evidence="10" key="1">
    <citation type="journal article" date="2015" name="Nature">
        <title>Complex archaea that bridge the gap between prokaryotes and eukaryotes.</title>
        <authorList>
            <person name="Spang A."/>
            <person name="Saw J.H."/>
            <person name="Jorgensen S.L."/>
            <person name="Zaremba-Niedzwiedzka K."/>
            <person name="Martijn J."/>
            <person name="Lind A.E."/>
            <person name="van Eijk R."/>
            <person name="Schleper C."/>
            <person name="Guy L."/>
            <person name="Ettema T.J."/>
        </authorList>
    </citation>
    <scope>NUCLEOTIDE SEQUENCE</scope>
</reference>
<dbReference type="Pfam" id="PF09107">
    <property type="entry name" value="WHD_3rd_SelB"/>
    <property type="match status" value="1"/>
</dbReference>
<dbReference type="Gene3D" id="1.10.10.2770">
    <property type="match status" value="1"/>
</dbReference>
<dbReference type="Pfam" id="PF09106">
    <property type="entry name" value="WHD_2nd_SelB"/>
    <property type="match status" value="1"/>
</dbReference>
<dbReference type="AlphaFoldDB" id="A0A0F9VKV1"/>
<accession>A0A0F9VKV1</accession>